<keyword evidence="2" id="KW-0472">Membrane</keyword>
<evidence type="ECO:0000256" key="3">
    <source>
        <dbReference type="SAM" id="SignalP"/>
    </source>
</evidence>
<organism evidence="4 5">
    <name type="scientific">Chlorella sorokiniana</name>
    <name type="common">Freshwater green alga</name>
    <dbReference type="NCBI Taxonomy" id="3076"/>
    <lineage>
        <taxon>Eukaryota</taxon>
        <taxon>Viridiplantae</taxon>
        <taxon>Chlorophyta</taxon>
        <taxon>core chlorophytes</taxon>
        <taxon>Trebouxiophyceae</taxon>
        <taxon>Chlorellales</taxon>
        <taxon>Chlorellaceae</taxon>
        <taxon>Chlorella clade</taxon>
        <taxon>Chlorella</taxon>
    </lineage>
</organism>
<evidence type="ECO:0000313" key="4">
    <source>
        <dbReference type="EMBL" id="PRW18409.1"/>
    </source>
</evidence>
<gene>
    <name evidence="4" type="ORF">C2E21_9356</name>
</gene>
<sequence length="257" mass="27004">MAAAALLPLGGLLWPAAALAAADAAADAAAYNPAGGEETLKTFAGVAYIGLVVFYFFRLFRKRAQQATNERIASVADAATPGGAADDSDSEDEEEAKAKAAVAAQEVTPLQTIIGATQAGFIAYLLFQASQAVDAFFDARPPPDAVTQYTAHNVAVLVQTVARGLVYLITFIFGANAVGLAGLTIQLLLFPDSLQEEGGPRKRAPSLPKVSVTDSVFDLRKAFEEAERLGQAQARKEIQRSMSSRDDDGSEQPAGKK</sequence>
<keyword evidence="5" id="KW-1185">Reference proteome</keyword>
<dbReference type="PANTHER" id="PTHR35733">
    <property type="entry name" value="OS02G0307800 PROTEIN"/>
    <property type="match status" value="1"/>
</dbReference>
<feature type="compositionally biased region" description="Basic and acidic residues" evidence="1">
    <location>
        <begin position="228"/>
        <end position="247"/>
    </location>
</feature>
<protein>
    <submittedName>
        <fullName evidence="4">Uncharacterized protein</fullName>
    </submittedName>
</protein>
<keyword evidence="2" id="KW-0812">Transmembrane</keyword>
<dbReference type="AlphaFoldDB" id="A0A2P6TBZ7"/>
<feature type="signal peptide" evidence="3">
    <location>
        <begin position="1"/>
        <end position="18"/>
    </location>
</feature>
<feature type="transmembrane region" description="Helical" evidence="2">
    <location>
        <begin position="42"/>
        <end position="60"/>
    </location>
</feature>
<dbReference type="Pfam" id="PF11282">
    <property type="entry name" value="DUF3082"/>
    <property type="match status" value="1"/>
</dbReference>
<evidence type="ECO:0000256" key="1">
    <source>
        <dbReference type="SAM" id="MobiDB-lite"/>
    </source>
</evidence>
<proteinExistence type="predicted"/>
<name>A0A2P6TBZ7_CHLSO</name>
<dbReference type="Proteomes" id="UP000239899">
    <property type="component" value="Unassembled WGS sequence"/>
</dbReference>
<accession>A0A2P6TBZ7</accession>
<keyword evidence="2" id="KW-1133">Transmembrane helix</keyword>
<dbReference type="PANTHER" id="PTHR35733:SF1">
    <property type="entry name" value="OS02G0307800 PROTEIN"/>
    <property type="match status" value="1"/>
</dbReference>
<feature type="transmembrane region" description="Helical" evidence="2">
    <location>
        <begin position="165"/>
        <end position="190"/>
    </location>
</feature>
<feature type="chain" id="PRO_5015113379" evidence="3">
    <location>
        <begin position="19"/>
        <end position="257"/>
    </location>
</feature>
<evidence type="ECO:0000313" key="5">
    <source>
        <dbReference type="Proteomes" id="UP000239899"/>
    </source>
</evidence>
<feature type="region of interest" description="Disordered" evidence="1">
    <location>
        <begin position="228"/>
        <end position="257"/>
    </location>
</feature>
<keyword evidence="3" id="KW-0732">Signal</keyword>
<dbReference type="EMBL" id="LHPG02000026">
    <property type="protein sequence ID" value="PRW18409.1"/>
    <property type="molecule type" value="Genomic_DNA"/>
</dbReference>
<dbReference type="InterPro" id="IPR021434">
    <property type="entry name" value="DUF3082"/>
</dbReference>
<comment type="caution">
    <text evidence="4">The sequence shown here is derived from an EMBL/GenBank/DDBJ whole genome shotgun (WGS) entry which is preliminary data.</text>
</comment>
<evidence type="ECO:0000256" key="2">
    <source>
        <dbReference type="SAM" id="Phobius"/>
    </source>
</evidence>
<dbReference type="OrthoDB" id="5296at2759"/>
<dbReference type="GO" id="GO:0009535">
    <property type="term" value="C:chloroplast thylakoid membrane"/>
    <property type="evidence" value="ECO:0007669"/>
    <property type="project" value="TreeGrafter"/>
</dbReference>
<reference evidence="4 5" key="1">
    <citation type="journal article" date="2018" name="Plant J.">
        <title>Genome sequences of Chlorella sorokiniana UTEX 1602 and Micractinium conductrix SAG 241.80: implications to maltose excretion by a green alga.</title>
        <authorList>
            <person name="Arriola M.B."/>
            <person name="Velmurugan N."/>
            <person name="Zhang Y."/>
            <person name="Plunkett M.H."/>
            <person name="Hondzo H."/>
            <person name="Barney B.M."/>
        </authorList>
    </citation>
    <scope>NUCLEOTIDE SEQUENCE [LARGE SCALE GENOMIC DNA]</scope>
    <source>
        <strain evidence="5">UTEX 1602</strain>
    </source>
</reference>